<dbReference type="InterPro" id="IPR004506">
    <property type="entry name" value="MnmA-like"/>
</dbReference>
<dbReference type="AlphaFoldDB" id="A0A1T4PH66"/>
<evidence type="ECO:0000256" key="1">
    <source>
        <dbReference type="ARBA" id="ARBA00022555"/>
    </source>
</evidence>
<dbReference type="EMBL" id="FUWY01000006">
    <property type="protein sequence ID" value="SJZ90839.1"/>
    <property type="molecule type" value="Genomic_DNA"/>
</dbReference>
<protein>
    <recommendedName>
        <fullName evidence="10">tRNA-specific 2-thiouridylase MnmA</fullName>
        <ecNumber evidence="10">2.8.1.13</ecNumber>
    </recommendedName>
</protein>
<dbReference type="GO" id="GO:0005524">
    <property type="term" value="F:ATP binding"/>
    <property type="evidence" value="ECO:0007669"/>
    <property type="project" value="UniProtKB-KW"/>
</dbReference>
<comment type="function">
    <text evidence="9 10">Catalyzes the 2-thiolation of uridine at the wobble position (U34) of tRNA, leading to the formation of s(2)U34.</text>
</comment>
<feature type="binding site" evidence="10">
    <location>
        <position position="32"/>
    </location>
    <ligand>
        <name>ATP</name>
        <dbReference type="ChEBI" id="CHEBI:30616"/>
    </ligand>
</feature>
<evidence type="ECO:0000256" key="9">
    <source>
        <dbReference type="ARBA" id="ARBA00056575"/>
    </source>
</evidence>
<dbReference type="RefSeq" id="WP_078712423.1">
    <property type="nucleotide sequence ID" value="NZ_FUWY01000006.1"/>
</dbReference>
<comment type="similarity">
    <text evidence="10">Belongs to the MnmA/TRMU family.</text>
</comment>
<feature type="region of interest" description="Interaction with tRNA" evidence="10">
    <location>
        <begin position="311"/>
        <end position="312"/>
    </location>
</feature>
<evidence type="ECO:0000256" key="3">
    <source>
        <dbReference type="ARBA" id="ARBA00022694"/>
    </source>
</evidence>
<evidence type="ECO:0000256" key="8">
    <source>
        <dbReference type="ARBA" id="ARBA00051542"/>
    </source>
</evidence>
<keyword evidence="4 10" id="KW-0547">Nucleotide-binding</keyword>
<dbReference type="GO" id="GO:0002143">
    <property type="term" value="P:tRNA wobble position uridine thiolation"/>
    <property type="evidence" value="ECO:0007669"/>
    <property type="project" value="TreeGrafter"/>
</dbReference>
<keyword evidence="7" id="KW-1015">Disulfide bond</keyword>
<feature type="binding site" evidence="10">
    <location>
        <position position="131"/>
    </location>
    <ligand>
        <name>ATP</name>
        <dbReference type="ChEBI" id="CHEBI:30616"/>
    </ligand>
</feature>
<dbReference type="InterPro" id="IPR046885">
    <property type="entry name" value="MnmA-like_C"/>
</dbReference>
<feature type="site" description="Interaction with tRNA" evidence="10">
    <location>
        <position position="132"/>
    </location>
</feature>
<dbReference type="Gene3D" id="2.30.30.280">
    <property type="entry name" value="Adenine nucleotide alpha hydrolases-like domains"/>
    <property type="match status" value="1"/>
</dbReference>
<feature type="site" description="Interaction with tRNA" evidence="10">
    <location>
        <position position="344"/>
    </location>
</feature>
<keyword evidence="1 10" id="KW-0820">tRNA-binding</keyword>
<dbReference type="InterPro" id="IPR014729">
    <property type="entry name" value="Rossmann-like_a/b/a_fold"/>
</dbReference>
<reference evidence="14" key="1">
    <citation type="submission" date="2017-02" db="EMBL/GenBank/DDBJ databases">
        <authorList>
            <person name="Varghese N."/>
            <person name="Submissions S."/>
        </authorList>
    </citation>
    <scope>NUCLEOTIDE SEQUENCE [LARGE SCALE GENOMIC DNA]</scope>
    <source>
        <strain evidence="14">ATCC 25662</strain>
    </source>
</reference>
<evidence type="ECO:0000259" key="12">
    <source>
        <dbReference type="Pfam" id="PF20259"/>
    </source>
</evidence>
<dbReference type="OrthoDB" id="9800696at2"/>
<dbReference type="NCBIfam" id="NF001138">
    <property type="entry name" value="PRK00143.1"/>
    <property type="match status" value="1"/>
</dbReference>
<dbReference type="SUPFAM" id="SSF52402">
    <property type="entry name" value="Adenine nucleotide alpha hydrolases-like"/>
    <property type="match status" value="1"/>
</dbReference>
<dbReference type="CDD" id="cd01998">
    <property type="entry name" value="MnmA_TRMU-like"/>
    <property type="match status" value="1"/>
</dbReference>
<dbReference type="Pfam" id="PF20258">
    <property type="entry name" value="tRNA_Me_trans_C"/>
    <property type="match status" value="1"/>
</dbReference>
<dbReference type="PANTHER" id="PTHR11933">
    <property type="entry name" value="TRNA 5-METHYLAMINOMETHYL-2-THIOURIDYLATE -METHYLTRANSFERASE"/>
    <property type="match status" value="1"/>
</dbReference>
<dbReference type="Proteomes" id="UP000243297">
    <property type="component" value="Unassembled WGS sequence"/>
</dbReference>
<comment type="subcellular location">
    <subcellularLocation>
        <location evidence="10">Cytoplasm</location>
    </subcellularLocation>
</comment>
<feature type="active site" description="Cysteine persulfide intermediate" evidence="10">
    <location>
        <position position="203"/>
    </location>
</feature>
<comment type="caution">
    <text evidence="10">Lacks conserved residue(s) required for the propagation of feature annotation.</text>
</comment>
<dbReference type="HAMAP" id="MF_00144">
    <property type="entry name" value="tRNA_thiouridyl_MnmA"/>
    <property type="match status" value="1"/>
</dbReference>
<dbReference type="EC" id="2.8.1.13" evidence="10"/>
<dbReference type="FunFam" id="3.40.50.620:FF:000115">
    <property type="entry name" value="tRNA-specific 2-thiouridylase MnmA"/>
    <property type="match status" value="1"/>
</dbReference>
<dbReference type="GO" id="GO:0000049">
    <property type="term" value="F:tRNA binding"/>
    <property type="evidence" value="ECO:0007669"/>
    <property type="project" value="UniProtKB-KW"/>
</dbReference>
<feature type="active site" description="Nucleophile" evidence="10">
    <location>
        <position position="107"/>
    </location>
</feature>
<evidence type="ECO:0000313" key="13">
    <source>
        <dbReference type="EMBL" id="SJZ90839.1"/>
    </source>
</evidence>
<dbReference type="GO" id="GO:0005737">
    <property type="term" value="C:cytoplasm"/>
    <property type="evidence" value="ECO:0007669"/>
    <property type="project" value="UniProtKB-SubCell"/>
</dbReference>
<comment type="catalytic activity">
    <reaction evidence="8 10">
        <text>S-sulfanyl-L-cysteinyl-[protein] + uridine(34) in tRNA + AH2 + ATP = 2-thiouridine(34) in tRNA + L-cysteinyl-[protein] + A + AMP + diphosphate + H(+)</text>
        <dbReference type="Rhea" id="RHEA:47032"/>
        <dbReference type="Rhea" id="RHEA-COMP:10131"/>
        <dbReference type="Rhea" id="RHEA-COMP:11726"/>
        <dbReference type="Rhea" id="RHEA-COMP:11727"/>
        <dbReference type="Rhea" id="RHEA-COMP:11728"/>
        <dbReference type="ChEBI" id="CHEBI:13193"/>
        <dbReference type="ChEBI" id="CHEBI:15378"/>
        <dbReference type="ChEBI" id="CHEBI:17499"/>
        <dbReference type="ChEBI" id="CHEBI:29950"/>
        <dbReference type="ChEBI" id="CHEBI:30616"/>
        <dbReference type="ChEBI" id="CHEBI:33019"/>
        <dbReference type="ChEBI" id="CHEBI:61963"/>
        <dbReference type="ChEBI" id="CHEBI:65315"/>
        <dbReference type="ChEBI" id="CHEBI:87170"/>
        <dbReference type="ChEBI" id="CHEBI:456215"/>
        <dbReference type="EC" id="2.8.1.13"/>
    </reaction>
</comment>
<feature type="region of interest" description="Interaction with tRNA" evidence="10">
    <location>
        <begin position="153"/>
        <end position="155"/>
    </location>
</feature>
<feature type="region of interest" description="Interaction with target base in tRNA" evidence="10">
    <location>
        <begin position="102"/>
        <end position="104"/>
    </location>
</feature>
<feature type="domain" description="tRNA-specific 2-thiouridylase MnmA-like central" evidence="12">
    <location>
        <begin position="212"/>
        <end position="275"/>
    </location>
</feature>
<gene>
    <name evidence="10" type="primary">mnmA</name>
    <name evidence="13" type="ORF">SAMN02745191_2025</name>
</gene>
<organism evidence="13 14">
    <name type="scientific">Anaerorhabdus furcosa</name>
    <dbReference type="NCBI Taxonomy" id="118967"/>
    <lineage>
        <taxon>Bacteria</taxon>
        <taxon>Bacillati</taxon>
        <taxon>Bacillota</taxon>
        <taxon>Erysipelotrichia</taxon>
        <taxon>Erysipelotrichales</taxon>
        <taxon>Erysipelotrichaceae</taxon>
        <taxon>Anaerorhabdus</taxon>
    </lineage>
</organism>
<name>A0A1T4PH66_9FIRM</name>
<dbReference type="Gene3D" id="3.40.50.620">
    <property type="entry name" value="HUPs"/>
    <property type="match status" value="1"/>
</dbReference>
<keyword evidence="6 10" id="KW-0694">RNA-binding</keyword>
<feature type="domain" description="tRNA-specific 2-thiouridylase MnmA-like C-terminal" evidence="11">
    <location>
        <begin position="286"/>
        <end position="360"/>
    </location>
</feature>
<evidence type="ECO:0000256" key="4">
    <source>
        <dbReference type="ARBA" id="ARBA00022741"/>
    </source>
</evidence>
<evidence type="ECO:0000256" key="6">
    <source>
        <dbReference type="ARBA" id="ARBA00022884"/>
    </source>
</evidence>
<evidence type="ECO:0000256" key="5">
    <source>
        <dbReference type="ARBA" id="ARBA00022840"/>
    </source>
</evidence>
<proteinExistence type="inferred from homology"/>
<evidence type="ECO:0000256" key="10">
    <source>
        <dbReference type="HAMAP-Rule" id="MF_00144"/>
    </source>
</evidence>
<keyword evidence="14" id="KW-1185">Reference proteome</keyword>
<dbReference type="InterPro" id="IPR046884">
    <property type="entry name" value="MnmA-like_central"/>
</dbReference>
<evidence type="ECO:0000256" key="2">
    <source>
        <dbReference type="ARBA" id="ARBA00022679"/>
    </source>
</evidence>
<accession>A0A1T4PH66</accession>
<dbReference type="PANTHER" id="PTHR11933:SF5">
    <property type="entry name" value="MITOCHONDRIAL TRNA-SPECIFIC 2-THIOURIDYLASE 1"/>
    <property type="match status" value="1"/>
</dbReference>
<keyword evidence="3 10" id="KW-0819">tRNA processing</keyword>
<evidence type="ECO:0000256" key="7">
    <source>
        <dbReference type="ARBA" id="ARBA00023157"/>
    </source>
</evidence>
<dbReference type="InterPro" id="IPR023382">
    <property type="entry name" value="MnmA-like_central_sf"/>
</dbReference>
<evidence type="ECO:0000259" key="11">
    <source>
        <dbReference type="Pfam" id="PF20258"/>
    </source>
</evidence>
<dbReference type="Pfam" id="PF03054">
    <property type="entry name" value="tRNA_Me_trans"/>
    <property type="match status" value="1"/>
</dbReference>
<evidence type="ECO:0000313" key="14">
    <source>
        <dbReference type="Proteomes" id="UP000243297"/>
    </source>
</evidence>
<feature type="binding site" evidence="10">
    <location>
        <begin position="6"/>
        <end position="13"/>
    </location>
    <ligand>
        <name>ATP</name>
        <dbReference type="ChEBI" id="CHEBI:30616"/>
    </ligand>
</feature>
<dbReference type="STRING" id="118967.SAMN02745191_2025"/>
<keyword evidence="2 10" id="KW-0808">Transferase</keyword>
<dbReference type="FunFam" id="2.30.30.280:FF:000001">
    <property type="entry name" value="tRNA-specific 2-thiouridylase MnmA"/>
    <property type="match status" value="1"/>
</dbReference>
<keyword evidence="5 10" id="KW-0067">ATP-binding</keyword>
<dbReference type="Gene3D" id="2.40.30.10">
    <property type="entry name" value="Translation factors"/>
    <property type="match status" value="1"/>
</dbReference>
<keyword evidence="10" id="KW-0963">Cytoplasm</keyword>
<dbReference type="NCBIfam" id="TIGR00420">
    <property type="entry name" value="trmU"/>
    <property type="match status" value="1"/>
</dbReference>
<sequence>MKILVGLSGGVDSAVCAYLLKQQGHDVTCAFMRNWDALANNDVLGNPTLENDVCPQESDWMDAKSVADTLGLELLRVDFVKEYWDDVFMTFINEYKKGRTPNPDILCNKYIKFQSFFEFAKKHGFDWVATGHYAKVVHQENGSFMYKADDDNKDQSYFLCQINPEALKHTLFPLGDIDKPEVRRIASELNLTIAAKKDSTGICFIGERNFREFLKNYLPAKQGKIIDIETNKELGPHDGVLYYTIGQRKGLNIGGAGGPWFVVGKDVTTNELYVASGEDNKWLRSTRCIVRGMNWLASHDFDTLDCQAKFRYRQKDNEIKLHILDEDTVECIYPHGIKSVTPGQEAVFYKDGLVLGGGVIDEVYQDEEDLFKKIIRERMLCLK</sequence>
<dbReference type="Pfam" id="PF20259">
    <property type="entry name" value="tRNA_Me_trans_M"/>
    <property type="match status" value="1"/>
</dbReference>
<dbReference type="GO" id="GO:0103016">
    <property type="term" value="F:tRNA-uridine 2-sulfurtransferase activity"/>
    <property type="evidence" value="ECO:0007669"/>
    <property type="project" value="UniProtKB-EC"/>
</dbReference>